<dbReference type="InterPro" id="IPR050386">
    <property type="entry name" value="Glycosyl_hydrolase_5"/>
</dbReference>
<dbReference type="SUPFAM" id="SSF51445">
    <property type="entry name" value="(Trans)glycosidases"/>
    <property type="match status" value="1"/>
</dbReference>
<keyword evidence="2 5" id="KW-0378">Hydrolase</keyword>
<reference evidence="7 8" key="1">
    <citation type="submission" date="2018-06" db="EMBL/GenBank/DDBJ databases">
        <title>Genome Sequence of the Brown Rot Fungal Pathogen Monilinia fructigena.</title>
        <authorList>
            <person name="Landi L."/>
            <person name="De Miccolis Angelini R.M."/>
            <person name="Pollastro S."/>
            <person name="Abate D."/>
            <person name="Faretra F."/>
            <person name="Romanazzi G."/>
        </authorList>
    </citation>
    <scope>NUCLEOTIDE SEQUENCE [LARGE SCALE GENOMIC DNA]</scope>
    <source>
        <strain evidence="7 8">Mfrg269</strain>
    </source>
</reference>
<dbReference type="GO" id="GO:0009251">
    <property type="term" value="P:glucan catabolic process"/>
    <property type="evidence" value="ECO:0007669"/>
    <property type="project" value="TreeGrafter"/>
</dbReference>
<evidence type="ECO:0000256" key="4">
    <source>
        <dbReference type="ARBA" id="ARBA00023316"/>
    </source>
</evidence>
<gene>
    <name evidence="7" type="ORF">DID88_006459</name>
</gene>
<evidence type="ECO:0000259" key="6">
    <source>
        <dbReference type="Pfam" id="PF00150"/>
    </source>
</evidence>
<comment type="caution">
    <text evidence="7">The sequence shown here is derived from an EMBL/GenBank/DDBJ whole genome shotgun (WGS) entry which is preliminary data.</text>
</comment>
<dbReference type="PANTHER" id="PTHR31297">
    <property type="entry name" value="GLUCAN ENDO-1,6-BETA-GLUCOSIDASE B"/>
    <property type="match status" value="1"/>
</dbReference>
<dbReference type="Gene3D" id="3.20.20.80">
    <property type="entry name" value="Glycosidases"/>
    <property type="match status" value="1"/>
</dbReference>
<dbReference type="GO" id="GO:0009986">
    <property type="term" value="C:cell surface"/>
    <property type="evidence" value="ECO:0007669"/>
    <property type="project" value="TreeGrafter"/>
</dbReference>
<keyword evidence="8" id="KW-1185">Reference proteome</keyword>
<name>A0A395IHB5_9HELO</name>
<organism evidence="7 8">
    <name type="scientific">Monilinia fructigena</name>
    <dbReference type="NCBI Taxonomy" id="38457"/>
    <lineage>
        <taxon>Eukaryota</taxon>
        <taxon>Fungi</taxon>
        <taxon>Dikarya</taxon>
        <taxon>Ascomycota</taxon>
        <taxon>Pezizomycotina</taxon>
        <taxon>Leotiomycetes</taxon>
        <taxon>Helotiales</taxon>
        <taxon>Sclerotiniaceae</taxon>
        <taxon>Monilinia</taxon>
    </lineage>
</organism>
<evidence type="ECO:0000256" key="3">
    <source>
        <dbReference type="ARBA" id="ARBA00023295"/>
    </source>
</evidence>
<dbReference type="Pfam" id="PF00150">
    <property type="entry name" value="Cellulase"/>
    <property type="match status" value="1"/>
</dbReference>
<dbReference type="GO" id="GO:0008422">
    <property type="term" value="F:beta-glucosidase activity"/>
    <property type="evidence" value="ECO:0007669"/>
    <property type="project" value="TreeGrafter"/>
</dbReference>
<evidence type="ECO:0000313" key="8">
    <source>
        <dbReference type="Proteomes" id="UP000249056"/>
    </source>
</evidence>
<dbReference type="InterPro" id="IPR017853">
    <property type="entry name" value="GH"/>
</dbReference>
<dbReference type="EMBL" id="QKRW01000050">
    <property type="protein sequence ID" value="RAL59600.1"/>
    <property type="molecule type" value="Genomic_DNA"/>
</dbReference>
<dbReference type="GO" id="GO:0005576">
    <property type="term" value="C:extracellular region"/>
    <property type="evidence" value="ECO:0007669"/>
    <property type="project" value="TreeGrafter"/>
</dbReference>
<dbReference type="AlphaFoldDB" id="A0A395IHB5"/>
<keyword evidence="4" id="KW-0961">Cell wall biogenesis/degradation</keyword>
<dbReference type="GO" id="GO:0071555">
    <property type="term" value="P:cell wall organization"/>
    <property type="evidence" value="ECO:0007669"/>
    <property type="project" value="UniProtKB-KW"/>
</dbReference>
<dbReference type="OrthoDB" id="1887033at2759"/>
<evidence type="ECO:0000256" key="2">
    <source>
        <dbReference type="ARBA" id="ARBA00022801"/>
    </source>
</evidence>
<dbReference type="InterPro" id="IPR001547">
    <property type="entry name" value="Glyco_hydro_5"/>
</dbReference>
<comment type="similarity">
    <text evidence="1 5">Belongs to the glycosyl hydrolase 5 (cellulase A) family.</text>
</comment>
<dbReference type="Proteomes" id="UP000249056">
    <property type="component" value="Unassembled WGS sequence"/>
</dbReference>
<evidence type="ECO:0000256" key="5">
    <source>
        <dbReference type="RuleBase" id="RU361153"/>
    </source>
</evidence>
<sequence>MHTVPGAQNPDWHSDNPSNHASFWDHKDHQDRTTIWLWSQIATRYRNNPWIAGYNPINEPCDPLHHRLPEFYTRFESSIRKIDPFHILWLDGNTFAMEWKSFSAVLPNCAYALHDYSSMGFPTGTLFTSTPSQIEKLESSFLRKCTFMKTHNVPSWNGEFGPVYADPTIDQNAEETNTQRYNLLGAQLKIYDKHQIPWSIWLYKDLGLQGMVTTSRSSPYHTLIAPFLEKEARAPTRRVGFPNFGIVGQSFGSIGTLDRRKCPQGKRAVSNTMGCSQTTFKRSGADVCSE</sequence>
<dbReference type="PANTHER" id="PTHR31297:SF13">
    <property type="entry name" value="PUTATIVE-RELATED"/>
    <property type="match status" value="1"/>
</dbReference>
<accession>A0A395IHB5</accession>
<feature type="domain" description="Glycoside hydrolase family 5" evidence="6">
    <location>
        <begin position="11"/>
        <end position="204"/>
    </location>
</feature>
<keyword evidence="3 5" id="KW-0326">Glycosidase</keyword>
<evidence type="ECO:0000256" key="1">
    <source>
        <dbReference type="ARBA" id="ARBA00005641"/>
    </source>
</evidence>
<protein>
    <recommendedName>
        <fullName evidence="6">Glycoside hydrolase family 5 domain-containing protein</fullName>
    </recommendedName>
</protein>
<evidence type="ECO:0000313" key="7">
    <source>
        <dbReference type="EMBL" id="RAL59600.1"/>
    </source>
</evidence>
<proteinExistence type="inferred from homology"/>